<gene>
    <name evidence="1" type="ORF">NE579_04150</name>
</gene>
<dbReference type="RefSeq" id="WP_256303382.1">
    <property type="nucleotide sequence ID" value="NZ_JANFYS010000006.1"/>
</dbReference>
<dbReference type="EMBL" id="JANFYS010000006">
    <property type="protein sequence ID" value="MCQ4769661.1"/>
    <property type="molecule type" value="Genomic_DNA"/>
</dbReference>
<dbReference type="AlphaFoldDB" id="A0AAW5JHS4"/>
<reference evidence="1" key="1">
    <citation type="submission" date="2022-06" db="EMBL/GenBank/DDBJ databases">
        <title>Isolation of gut microbiota from human fecal samples.</title>
        <authorList>
            <person name="Pamer E.G."/>
            <person name="Barat B."/>
            <person name="Waligurski E."/>
            <person name="Medina S."/>
            <person name="Paddock L."/>
            <person name="Mostad J."/>
        </authorList>
    </citation>
    <scope>NUCLEOTIDE SEQUENCE</scope>
    <source>
        <strain evidence="1">DFI.9.91</strain>
    </source>
</reference>
<comment type="caution">
    <text evidence="1">The sequence shown here is derived from an EMBL/GenBank/DDBJ whole genome shotgun (WGS) entry which is preliminary data.</text>
</comment>
<dbReference type="Proteomes" id="UP001204562">
    <property type="component" value="Unassembled WGS sequence"/>
</dbReference>
<evidence type="ECO:0000313" key="1">
    <source>
        <dbReference type="EMBL" id="MCQ4769661.1"/>
    </source>
</evidence>
<evidence type="ECO:0000313" key="2">
    <source>
        <dbReference type="Proteomes" id="UP001204562"/>
    </source>
</evidence>
<proteinExistence type="predicted"/>
<sequence length="144" mass="15946">MSTKLNPKNGLFRICVDKKEDGRLSGRIVSQRLTAPMAFADLGDLLLKVEGVLDAQNFPQASQRIRTFVQDASEYPASVLPDGAMSEAEVEASRGARTTFQLAILTRRNATWQGAVDWMEGQSPMSFSSDLELLSLVDRHMEEL</sequence>
<accession>A0AAW5JHS4</accession>
<name>A0AAW5JHS4_9FIRM</name>
<organism evidence="1 2">
    <name type="scientific">Intestinimonas massiliensis</name>
    <name type="common">ex Afouda et al. 2020</name>
    <dbReference type="NCBI Taxonomy" id="1673721"/>
    <lineage>
        <taxon>Bacteria</taxon>
        <taxon>Bacillati</taxon>
        <taxon>Bacillota</taxon>
        <taxon>Clostridia</taxon>
        <taxon>Eubacteriales</taxon>
        <taxon>Intestinimonas</taxon>
    </lineage>
</organism>
<protein>
    <submittedName>
        <fullName evidence="1">Uncharacterized protein</fullName>
    </submittedName>
</protein>